<feature type="transmembrane region" description="Helical" evidence="1">
    <location>
        <begin position="372"/>
        <end position="390"/>
    </location>
</feature>
<evidence type="ECO:0008006" key="4">
    <source>
        <dbReference type="Google" id="ProtNLM"/>
    </source>
</evidence>
<feature type="transmembrane region" description="Helical" evidence="1">
    <location>
        <begin position="12"/>
        <end position="30"/>
    </location>
</feature>
<organism evidence="2 3">
    <name type="scientific">Aliarcobacter cryaerophilus</name>
    <dbReference type="NCBI Taxonomy" id="28198"/>
    <lineage>
        <taxon>Bacteria</taxon>
        <taxon>Pseudomonadati</taxon>
        <taxon>Campylobacterota</taxon>
        <taxon>Epsilonproteobacteria</taxon>
        <taxon>Campylobacterales</taxon>
        <taxon>Arcobacteraceae</taxon>
        <taxon>Aliarcobacter</taxon>
    </lineage>
</organism>
<dbReference type="AlphaFoldDB" id="A0A2S9T7S5"/>
<evidence type="ECO:0000313" key="3">
    <source>
        <dbReference type="Proteomes" id="UP000238281"/>
    </source>
</evidence>
<accession>A0A2S9T7S5</accession>
<feature type="transmembrane region" description="Helical" evidence="1">
    <location>
        <begin position="180"/>
        <end position="210"/>
    </location>
</feature>
<keyword evidence="1" id="KW-1133">Transmembrane helix</keyword>
<dbReference type="Proteomes" id="UP000238281">
    <property type="component" value="Unassembled WGS sequence"/>
</dbReference>
<sequence>MKALLTTRILNITPYLLIFVVILSNIFLYFTNQLSMDQFFNADALYLPSLYKDLMVNSGSYENWHLTPAPYFFPDMILYFLANFLTSHYYYAIPMFFTFQAIVLVVAIYHLYTLFMEKSIALNTAAITFSLIYILSTPVSEYQLVSAFHFGEFLIIIMSLYFGIKIIFFCENFVSKDSFYLLLLTILIIVSDRLFILHFILPFFFSVFILWTKILVNTRKTFMLAILFALGIFISSILEKIFIINKTSYSIKLDISKLTENANAIKSIFYDAYQNDFASFVIIVTVLIISIIIIIFNNRFEDSNIKISPSNKIILISLFLIFVWLGSLLVLLLFNLTVTSRYMIPVFLLPIIFLPIYFSYIKFIERNFIIKYVLTIFVSTLILITTISLIDKFFKNDLKANYYPRFNSCIDEFIKSTNSTTGISQYWQAKPTYLLSDNNITIAQVFDNLNYMNWISSKSWHNEYYDFALIDHKAPKPYKLNKERIILINGAPSDTVFCEDTEILFYKNKFTLMPMQKKDSYLEWEASSLPSKIGKKINSHVTIEQENIVGYITFGPYVALPKGKYQFHITYASKELDTIKVGKWDVVIALPNEAKLIDEGAIFGSNGIDNNIIKKFIVEKEFSNQKVEIRNFYNGIGGLTIKKLSITRID</sequence>
<feature type="transmembrane region" description="Helical" evidence="1">
    <location>
        <begin position="89"/>
        <end position="112"/>
    </location>
</feature>
<dbReference type="RefSeq" id="WP_105915141.1">
    <property type="nucleotide sequence ID" value="NZ_NXGE01000002.1"/>
</dbReference>
<feature type="transmembrane region" description="Helical" evidence="1">
    <location>
        <begin position="118"/>
        <end position="135"/>
    </location>
</feature>
<name>A0A2S9T7S5_9BACT</name>
<feature type="transmembrane region" description="Helical" evidence="1">
    <location>
        <begin position="313"/>
        <end position="336"/>
    </location>
</feature>
<evidence type="ECO:0000313" key="2">
    <source>
        <dbReference type="EMBL" id="PRM94883.1"/>
    </source>
</evidence>
<feature type="transmembrane region" description="Helical" evidence="1">
    <location>
        <begin position="147"/>
        <end position="168"/>
    </location>
</feature>
<feature type="transmembrane region" description="Helical" evidence="1">
    <location>
        <begin position="277"/>
        <end position="297"/>
    </location>
</feature>
<gene>
    <name evidence="2" type="ORF">CJ673_04805</name>
</gene>
<dbReference type="EMBL" id="NXGE01000002">
    <property type="protein sequence ID" value="PRM94883.1"/>
    <property type="molecule type" value="Genomic_DNA"/>
</dbReference>
<feature type="transmembrane region" description="Helical" evidence="1">
    <location>
        <begin position="222"/>
        <end position="244"/>
    </location>
</feature>
<evidence type="ECO:0000256" key="1">
    <source>
        <dbReference type="SAM" id="Phobius"/>
    </source>
</evidence>
<protein>
    <recommendedName>
        <fullName evidence="4">Glycosyltransferase RgtA/B/C/D-like domain-containing protein</fullName>
    </recommendedName>
</protein>
<proteinExistence type="predicted"/>
<feature type="transmembrane region" description="Helical" evidence="1">
    <location>
        <begin position="342"/>
        <end position="360"/>
    </location>
</feature>
<comment type="caution">
    <text evidence="2">The sequence shown here is derived from an EMBL/GenBank/DDBJ whole genome shotgun (WGS) entry which is preliminary data.</text>
</comment>
<reference evidence="2 3" key="1">
    <citation type="submission" date="2017-09" db="EMBL/GenBank/DDBJ databases">
        <title>Reassesment of A. cryaerophilus.</title>
        <authorList>
            <person name="Perez-Cataluna A."/>
            <person name="Collado L."/>
            <person name="Salgado O."/>
            <person name="Lefinanco V."/>
            <person name="Figueras M.J."/>
        </authorList>
    </citation>
    <scope>NUCLEOTIDE SEQUENCE [LARGE SCALE GENOMIC DNA]</scope>
    <source>
        <strain evidence="2 3">LMG 10210</strain>
    </source>
</reference>
<keyword evidence="1" id="KW-0472">Membrane</keyword>
<keyword evidence="1" id="KW-0812">Transmembrane</keyword>